<protein>
    <submittedName>
        <fullName evidence="1">Uncharacterized protein</fullName>
    </submittedName>
</protein>
<organism evidence="1 2">
    <name type="scientific">Malus domestica</name>
    <name type="common">Apple</name>
    <name type="synonym">Pyrus malus</name>
    <dbReference type="NCBI Taxonomy" id="3750"/>
    <lineage>
        <taxon>Eukaryota</taxon>
        <taxon>Viridiplantae</taxon>
        <taxon>Streptophyta</taxon>
        <taxon>Embryophyta</taxon>
        <taxon>Tracheophyta</taxon>
        <taxon>Spermatophyta</taxon>
        <taxon>Magnoliopsida</taxon>
        <taxon>eudicotyledons</taxon>
        <taxon>Gunneridae</taxon>
        <taxon>Pentapetalae</taxon>
        <taxon>rosids</taxon>
        <taxon>fabids</taxon>
        <taxon>Rosales</taxon>
        <taxon>Rosaceae</taxon>
        <taxon>Amygdaloideae</taxon>
        <taxon>Maleae</taxon>
        <taxon>Malus</taxon>
    </lineage>
</organism>
<proteinExistence type="predicted"/>
<evidence type="ECO:0000313" key="2">
    <source>
        <dbReference type="Proteomes" id="UP000290289"/>
    </source>
</evidence>
<evidence type="ECO:0000313" key="1">
    <source>
        <dbReference type="EMBL" id="RXH88435.1"/>
    </source>
</evidence>
<dbReference type="Proteomes" id="UP000290289">
    <property type="component" value="Chromosome 9"/>
</dbReference>
<reference evidence="1 2" key="1">
    <citation type="submission" date="2018-10" db="EMBL/GenBank/DDBJ databases">
        <title>A high-quality apple genome assembly.</title>
        <authorList>
            <person name="Hu J."/>
        </authorList>
    </citation>
    <scope>NUCLEOTIDE SEQUENCE [LARGE SCALE GENOMIC DNA]</scope>
    <source>
        <strain evidence="2">cv. HFTH1</strain>
        <tissue evidence="1">Young leaf</tissue>
    </source>
</reference>
<keyword evidence="2" id="KW-1185">Reference proteome</keyword>
<comment type="caution">
    <text evidence="1">The sequence shown here is derived from an EMBL/GenBank/DDBJ whole genome shotgun (WGS) entry which is preliminary data.</text>
</comment>
<name>A0A498J1A5_MALDO</name>
<gene>
    <name evidence="1" type="ORF">DVH24_000034</name>
</gene>
<dbReference type="EMBL" id="RDQH01000335">
    <property type="protein sequence ID" value="RXH88435.1"/>
    <property type="molecule type" value="Genomic_DNA"/>
</dbReference>
<dbReference type="AlphaFoldDB" id="A0A498J1A5"/>
<accession>A0A498J1A5</accession>
<sequence>MSSLSHKNDEFIPPGRSASKLGYFKATHVKVSFDEQFKDFLEMFKYATLSGVCMKRAKDGSSRELC</sequence>